<dbReference type="InterPro" id="IPR005802">
    <property type="entry name" value="ADC_synth_comp_1"/>
</dbReference>
<evidence type="ECO:0000313" key="9">
    <source>
        <dbReference type="Proteomes" id="UP001595791"/>
    </source>
</evidence>
<dbReference type="Pfam" id="PF00425">
    <property type="entry name" value="Chorismate_bind"/>
    <property type="match status" value="1"/>
</dbReference>
<dbReference type="Pfam" id="PF04715">
    <property type="entry name" value="Anth_synt_I_N"/>
    <property type="match status" value="1"/>
</dbReference>
<dbReference type="NCBIfam" id="TIGR00566">
    <property type="entry name" value="trpG_papA"/>
    <property type="match status" value="1"/>
</dbReference>
<keyword evidence="9" id="KW-1185">Reference proteome</keyword>
<organism evidence="8 9">
    <name type="scientific">Chitinimonas lacunae</name>
    <dbReference type="NCBI Taxonomy" id="1963018"/>
    <lineage>
        <taxon>Bacteria</taxon>
        <taxon>Pseudomonadati</taxon>
        <taxon>Pseudomonadota</taxon>
        <taxon>Betaproteobacteria</taxon>
        <taxon>Neisseriales</taxon>
        <taxon>Chitinibacteraceae</taxon>
        <taxon>Chitinimonas</taxon>
    </lineage>
</organism>
<feature type="domain" description="Glutamine amidotransferase" evidence="5">
    <location>
        <begin position="3"/>
        <end position="183"/>
    </location>
</feature>
<dbReference type="PANTHER" id="PTHR11236">
    <property type="entry name" value="AMINOBENZOATE/ANTHRANILATE SYNTHASE"/>
    <property type="match status" value="1"/>
</dbReference>
<comment type="caution">
    <text evidence="8">The sequence shown here is derived from an EMBL/GenBank/DDBJ whole genome shotgun (WGS) entry which is preliminary data.</text>
</comment>
<dbReference type="EMBL" id="JBHSBU010000001">
    <property type="protein sequence ID" value="MFC4160763.1"/>
    <property type="molecule type" value="Genomic_DNA"/>
</dbReference>
<keyword evidence="3 8" id="KW-0808">Transferase</keyword>
<keyword evidence="4" id="KW-0315">Glutamine amidotransferase</keyword>
<dbReference type="Gene3D" id="3.40.50.880">
    <property type="match status" value="1"/>
</dbReference>
<dbReference type="InterPro" id="IPR015890">
    <property type="entry name" value="Chorismate_C"/>
</dbReference>
<evidence type="ECO:0000256" key="2">
    <source>
        <dbReference type="ARBA" id="ARBA00013139"/>
    </source>
</evidence>
<dbReference type="CDD" id="cd01743">
    <property type="entry name" value="GATase1_Anthranilate_Synthase"/>
    <property type="match status" value="1"/>
</dbReference>
<dbReference type="InterPro" id="IPR017926">
    <property type="entry name" value="GATASE"/>
</dbReference>
<evidence type="ECO:0000256" key="1">
    <source>
        <dbReference type="ARBA" id="ARBA00005970"/>
    </source>
</evidence>
<dbReference type="PRINTS" id="PR00097">
    <property type="entry name" value="ANTSNTHASEII"/>
</dbReference>
<dbReference type="GO" id="GO:0046820">
    <property type="term" value="F:4-amino-4-deoxychorismate synthase activity"/>
    <property type="evidence" value="ECO:0007669"/>
    <property type="project" value="UniProtKB-EC"/>
</dbReference>
<dbReference type="EC" id="2.6.1.85" evidence="2"/>
<name>A0ABV8MUI6_9NEIS</name>
<dbReference type="SUPFAM" id="SSF56322">
    <property type="entry name" value="ADC synthase"/>
    <property type="match status" value="1"/>
</dbReference>
<proteinExistence type="inferred from homology"/>
<comment type="similarity">
    <text evidence="1">In the C-terminal section; belongs to the anthranilate synthase component I family.</text>
</comment>
<dbReference type="PANTHER" id="PTHR11236:SF18">
    <property type="entry name" value="AMINODEOXYCHORISMATE SYNTHASE"/>
    <property type="match status" value="1"/>
</dbReference>
<dbReference type="Gene3D" id="3.60.120.10">
    <property type="entry name" value="Anthranilate synthase"/>
    <property type="match status" value="1"/>
</dbReference>
<dbReference type="InterPro" id="IPR029062">
    <property type="entry name" value="Class_I_gatase-like"/>
</dbReference>
<evidence type="ECO:0000259" key="7">
    <source>
        <dbReference type="Pfam" id="PF04715"/>
    </source>
</evidence>
<dbReference type="SUPFAM" id="SSF52317">
    <property type="entry name" value="Class I glutamine amidotransferase-like"/>
    <property type="match status" value="1"/>
</dbReference>
<evidence type="ECO:0000256" key="3">
    <source>
        <dbReference type="ARBA" id="ARBA00022679"/>
    </source>
</evidence>
<dbReference type="InterPro" id="IPR006805">
    <property type="entry name" value="Anth_synth_I_N"/>
</dbReference>
<dbReference type="InterPro" id="IPR006221">
    <property type="entry name" value="TrpG/PapA_dom"/>
</dbReference>
<feature type="domain" description="Anthranilate synthase component I N-terminal" evidence="7">
    <location>
        <begin position="242"/>
        <end position="382"/>
    </location>
</feature>
<dbReference type="Proteomes" id="UP001595791">
    <property type="component" value="Unassembled WGS sequence"/>
</dbReference>
<dbReference type="PROSITE" id="PS51273">
    <property type="entry name" value="GATASE_TYPE_1"/>
    <property type="match status" value="1"/>
</dbReference>
<accession>A0ABV8MUI6</accession>
<dbReference type="InterPro" id="IPR019999">
    <property type="entry name" value="Anth_synth_I-like"/>
</dbReference>
<evidence type="ECO:0000256" key="4">
    <source>
        <dbReference type="ARBA" id="ARBA00022962"/>
    </source>
</evidence>
<dbReference type="Pfam" id="PF00117">
    <property type="entry name" value="GATase"/>
    <property type="match status" value="1"/>
</dbReference>
<gene>
    <name evidence="8" type="primary">pabB</name>
    <name evidence="8" type="ORF">ACFOW7_15590</name>
</gene>
<reference evidence="9" key="1">
    <citation type="journal article" date="2019" name="Int. J. Syst. Evol. Microbiol.">
        <title>The Global Catalogue of Microorganisms (GCM) 10K type strain sequencing project: providing services to taxonomists for standard genome sequencing and annotation.</title>
        <authorList>
            <consortium name="The Broad Institute Genomics Platform"/>
            <consortium name="The Broad Institute Genome Sequencing Center for Infectious Disease"/>
            <person name="Wu L."/>
            <person name="Ma J."/>
        </authorList>
    </citation>
    <scope>NUCLEOTIDE SEQUENCE [LARGE SCALE GENOMIC DNA]</scope>
    <source>
        <strain evidence="9">LMG 29894</strain>
    </source>
</reference>
<evidence type="ECO:0000259" key="5">
    <source>
        <dbReference type="Pfam" id="PF00117"/>
    </source>
</evidence>
<sequence length="702" mass="75862">MLLMIDNYDSFTYNLYQLLGEVNGQAPTVVCNDHPLSAIDLSCFDAVVISPGPGHPARAADFGISAQVIREAGLPVLGVCLGHQGICHLFGGEVAHAPEPRHGRISAIHHHGQDLFANLPSPFEVVRYHSLVATRLPDMLEAIAWSDDGLIMGLRHRSAPIWGVQFHPESICSQHGRTLLANFRDLALAYRGAQAASLNIHSFYPRNATTGKAPEPVIEQDSKSELPLSPSLVVERLDFLPDPEAAYLALYAGADWSFWLDSSELRPGLSRFSIMGDASGPLAERLSYRVSTGELTVERADGVERLQTGCFDYLAARLRGPRPQIPAGLPFEFDLGFVGYLGYELKAETGATAGHQSETPDAALLFVDRALVFDLAARQTYLLALAGADSEGWIDATKAQLADLPVAATEPAASPRLTGATDLACQWRHDRTAYLQRIDQCLAQIRDGESYEICLTNTATLPGRPDPLATYLRLRRISPVPFGALLRLGEWSVLSASPERFLQVSRAGEAMSKPIKGTRRRGVDAAEDAALVDELRHSEKERAENLMIVDLVRNDLNRVCEIGSVQVPVLFGIESYAPVHQMVSTISGRLRPDQSAIDCVRACFPGGSMTGAPKLRTLEIIDRLEAGPRGVYSGALGWFGLGGALDLSIVIRTLVIGPQQASFGVGGAITALSDPAEEFEETLIKARALLAALAQGQRQGST</sequence>
<protein>
    <recommendedName>
        <fullName evidence="2">aminodeoxychorismate synthase</fullName>
        <ecNumber evidence="2">2.6.1.85</ecNumber>
    </recommendedName>
</protein>
<feature type="domain" description="Chorismate-utilising enzyme C-terminal" evidence="6">
    <location>
        <begin position="431"/>
        <end position="685"/>
    </location>
</feature>
<dbReference type="PRINTS" id="PR00096">
    <property type="entry name" value="GATASE"/>
</dbReference>
<evidence type="ECO:0000259" key="6">
    <source>
        <dbReference type="Pfam" id="PF00425"/>
    </source>
</evidence>
<evidence type="ECO:0000313" key="8">
    <source>
        <dbReference type="EMBL" id="MFC4160763.1"/>
    </source>
</evidence>
<dbReference type="NCBIfam" id="TIGR00553">
    <property type="entry name" value="pabB"/>
    <property type="match status" value="1"/>
</dbReference>
<dbReference type="InterPro" id="IPR005801">
    <property type="entry name" value="ADC_synthase"/>
</dbReference>
<keyword evidence="8" id="KW-0032">Aminotransferase</keyword>
<dbReference type="RefSeq" id="WP_378165944.1">
    <property type="nucleotide sequence ID" value="NZ_JBHSBU010000001.1"/>
</dbReference>
<dbReference type="PRINTS" id="PR00099">
    <property type="entry name" value="CPSGATASE"/>
</dbReference>